<dbReference type="Proteomes" id="UP000295210">
    <property type="component" value="Unassembled WGS sequence"/>
</dbReference>
<dbReference type="RefSeq" id="WP_131991931.1">
    <property type="nucleotide sequence ID" value="NZ_SMGK01000001.1"/>
</dbReference>
<comment type="caution">
    <text evidence="3">The sequence shown here is derived from an EMBL/GenBank/DDBJ whole genome shotgun (WGS) entry which is preliminary data.</text>
</comment>
<accession>A0A4R1LBD5</accession>
<keyword evidence="2" id="KW-0812">Transmembrane</keyword>
<dbReference type="EMBL" id="SMGK01000001">
    <property type="protein sequence ID" value="TCK75796.1"/>
    <property type="molecule type" value="Genomic_DNA"/>
</dbReference>
<keyword evidence="2" id="KW-1133">Transmembrane helix</keyword>
<reference evidence="3 4" key="1">
    <citation type="submission" date="2019-03" db="EMBL/GenBank/DDBJ databases">
        <title>Genomic Encyclopedia of Type Strains, Phase IV (KMG-IV): sequencing the most valuable type-strain genomes for metagenomic binning, comparative biology and taxonomic classification.</title>
        <authorList>
            <person name="Goeker M."/>
        </authorList>
    </citation>
    <scope>NUCLEOTIDE SEQUENCE [LARGE SCALE GENOMIC DNA]</scope>
    <source>
        <strain evidence="3 4">DSM 103428</strain>
    </source>
</reference>
<gene>
    <name evidence="3" type="ORF">C7378_0789</name>
</gene>
<dbReference type="AlphaFoldDB" id="A0A4R1LBD5"/>
<keyword evidence="2" id="KW-0472">Membrane</keyword>
<proteinExistence type="predicted"/>
<feature type="transmembrane region" description="Helical" evidence="2">
    <location>
        <begin position="85"/>
        <end position="107"/>
    </location>
</feature>
<evidence type="ECO:0000313" key="3">
    <source>
        <dbReference type="EMBL" id="TCK75796.1"/>
    </source>
</evidence>
<feature type="region of interest" description="Disordered" evidence="1">
    <location>
        <begin position="1"/>
        <end position="43"/>
    </location>
</feature>
<evidence type="ECO:0000256" key="2">
    <source>
        <dbReference type="SAM" id="Phobius"/>
    </source>
</evidence>
<organism evidence="3 4">
    <name type="scientific">Acidipila rosea</name>
    <dbReference type="NCBI Taxonomy" id="768535"/>
    <lineage>
        <taxon>Bacteria</taxon>
        <taxon>Pseudomonadati</taxon>
        <taxon>Acidobacteriota</taxon>
        <taxon>Terriglobia</taxon>
        <taxon>Terriglobales</taxon>
        <taxon>Acidobacteriaceae</taxon>
        <taxon>Acidipila</taxon>
    </lineage>
</organism>
<feature type="compositionally biased region" description="Acidic residues" evidence="1">
    <location>
        <begin position="1"/>
        <end position="11"/>
    </location>
</feature>
<name>A0A4R1LBD5_9BACT</name>
<evidence type="ECO:0000256" key="1">
    <source>
        <dbReference type="SAM" id="MobiDB-lite"/>
    </source>
</evidence>
<keyword evidence="4" id="KW-1185">Reference proteome</keyword>
<sequence>MDDLKPDDEPESAAGMLKAPAVTHESETISRGGNEKPATIPAPENVIASTPKLFLKPGPRPVPAPPAQVAPQPAYPPPSFRLQRYIPLLLIVNAILMLVLMLVFFFFSGHR</sequence>
<protein>
    <submittedName>
        <fullName evidence="3">Uncharacterized protein</fullName>
    </submittedName>
</protein>
<evidence type="ECO:0000313" key="4">
    <source>
        <dbReference type="Proteomes" id="UP000295210"/>
    </source>
</evidence>